<dbReference type="InterPro" id="IPR000618">
    <property type="entry name" value="Insect_cuticle"/>
</dbReference>
<dbReference type="AlphaFoldDB" id="A0A9N8PY58"/>
<keyword evidence="2" id="KW-0732">Signal</keyword>
<reference evidence="4" key="1">
    <citation type="submission" date="2021-12" db="EMBL/GenBank/DDBJ databases">
        <authorList>
            <person name="King R."/>
        </authorList>
    </citation>
    <scope>NUCLEOTIDE SEQUENCE</scope>
</reference>
<keyword evidence="3" id="KW-1133">Transmembrane helix</keyword>
<dbReference type="Proteomes" id="UP001154114">
    <property type="component" value="Chromosome 8"/>
</dbReference>
<dbReference type="GO" id="GO:0062129">
    <property type="term" value="C:chitin-based extracellular matrix"/>
    <property type="evidence" value="ECO:0007669"/>
    <property type="project" value="TreeGrafter"/>
</dbReference>
<dbReference type="PANTHER" id="PTHR10380:SF173">
    <property type="entry name" value="CUTICULAR PROTEIN 47EF, ISOFORM C-RELATED"/>
    <property type="match status" value="1"/>
</dbReference>
<feature type="transmembrane region" description="Helical" evidence="3">
    <location>
        <begin position="21"/>
        <end position="42"/>
    </location>
</feature>
<dbReference type="PANTHER" id="PTHR10380">
    <property type="entry name" value="CUTICLE PROTEIN"/>
    <property type="match status" value="1"/>
</dbReference>
<evidence type="ECO:0000256" key="1">
    <source>
        <dbReference type="ARBA" id="ARBA00022460"/>
    </source>
</evidence>
<evidence type="ECO:0000256" key="2">
    <source>
        <dbReference type="ARBA" id="ARBA00022729"/>
    </source>
</evidence>
<dbReference type="OrthoDB" id="6515429at2759"/>
<proteinExistence type="predicted"/>
<dbReference type="EMBL" id="LR824011">
    <property type="protein sequence ID" value="CAD0198297.1"/>
    <property type="molecule type" value="Genomic_DNA"/>
</dbReference>
<keyword evidence="3" id="KW-0472">Membrane</keyword>
<dbReference type="InterPro" id="IPR031311">
    <property type="entry name" value="CHIT_BIND_RR_consensus"/>
</dbReference>
<organism evidence="4 5">
    <name type="scientific">Chrysodeixis includens</name>
    <name type="common">Soybean looper</name>
    <name type="synonym">Pseudoplusia includens</name>
    <dbReference type="NCBI Taxonomy" id="689277"/>
    <lineage>
        <taxon>Eukaryota</taxon>
        <taxon>Metazoa</taxon>
        <taxon>Ecdysozoa</taxon>
        <taxon>Arthropoda</taxon>
        <taxon>Hexapoda</taxon>
        <taxon>Insecta</taxon>
        <taxon>Pterygota</taxon>
        <taxon>Neoptera</taxon>
        <taxon>Endopterygota</taxon>
        <taxon>Lepidoptera</taxon>
        <taxon>Glossata</taxon>
        <taxon>Ditrysia</taxon>
        <taxon>Noctuoidea</taxon>
        <taxon>Noctuidae</taxon>
        <taxon>Plusiinae</taxon>
        <taxon>Chrysodeixis</taxon>
    </lineage>
</organism>
<evidence type="ECO:0000313" key="5">
    <source>
        <dbReference type="Proteomes" id="UP001154114"/>
    </source>
</evidence>
<dbReference type="GO" id="GO:0008010">
    <property type="term" value="F:structural constituent of chitin-based larval cuticle"/>
    <property type="evidence" value="ECO:0007669"/>
    <property type="project" value="TreeGrafter"/>
</dbReference>
<keyword evidence="3" id="KW-0812">Transmembrane</keyword>
<sequence length="139" mass="15632">MYKRWFDGRFDISLSQETERTLINMKFIIVAAVALVAVAAALPVEENKPVAILRSEFQQEPEGGYVYSFETENGIKRQENGEVKEVLDEENKPRNVVVVRGSYTYVNNEGVEETINYVADENGYKAEGASIPVAPVARR</sequence>
<dbReference type="PROSITE" id="PS00233">
    <property type="entry name" value="CHIT_BIND_RR_1"/>
    <property type="match status" value="1"/>
</dbReference>
<name>A0A9N8PY58_CHRIL</name>
<dbReference type="Pfam" id="PF00379">
    <property type="entry name" value="Chitin_bind_4"/>
    <property type="match status" value="1"/>
</dbReference>
<dbReference type="PRINTS" id="PR00947">
    <property type="entry name" value="CUTICLE"/>
</dbReference>
<accession>A0A9N8PY58</accession>
<dbReference type="InterPro" id="IPR050468">
    <property type="entry name" value="Cuticle_Struct_Prot"/>
</dbReference>
<keyword evidence="5" id="KW-1185">Reference proteome</keyword>
<evidence type="ECO:0000313" key="4">
    <source>
        <dbReference type="EMBL" id="CAD0198297.1"/>
    </source>
</evidence>
<keyword evidence="1" id="KW-0193">Cuticle</keyword>
<protein>
    <submittedName>
        <fullName evidence="4">Uncharacterized protein</fullName>
    </submittedName>
</protein>
<gene>
    <name evidence="4" type="ORF">CINC_LOCUS12570</name>
</gene>
<evidence type="ECO:0000256" key="3">
    <source>
        <dbReference type="SAM" id="Phobius"/>
    </source>
</evidence>